<evidence type="ECO:0000259" key="8">
    <source>
        <dbReference type="Pfam" id="PF14693"/>
    </source>
</evidence>
<reference evidence="9 10" key="1">
    <citation type="journal article" date="2016" name="Nat. Commun.">
        <title>Thousands of microbial genomes shed light on interconnected biogeochemical processes in an aquifer system.</title>
        <authorList>
            <person name="Anantharaman K."/>
            <person name="Brown C.T."/>
            <person name="Hug L.A."/>
            <person name="Sharon I."/>
            <person name="Castelle C.J."/>
            <person name="Probst A.J."/>
            <person name="Thomas B.C."/>
            <person name="Singh A."/>
            <person name="Wilkins M.J."/>
            <person name="Karaoz U."/>
            <person name="Brodie E.L."/>
            <person name="Williams K.H."/>
            <person name="Hubbard S.S."/>
            <person name="Banfield J.F."/>
        </authorList>
    </citation>
    <scope>NUCLEOTIDE SEQUENCE [LARGE SCALE GENOMIC DNA]</scope>
</reference>
<keyword evidence="3 5" id="KW-0689">Ribosomal protein</keyword>
<dbReference type="GO" id="GO:0008097">
    <property type="term" value="F:5S rRNA binding"/>
    <property type="evidence" value="ECO:0007669"/>
    <property type="project" value="InterPro"/>
</dbReference>
<dbReference type="InterPro" id="IPR020056">
    <property type="entry name" value="Rbsml_bL25/Gln-tRNA_synth_N"/>
</dbReference>
<dbReference type="InterPro" id="IPR020057">
    <property type="entry name" value="Ribosomal_bL25_b-dom"/>
</dbReference>
<keyword evidence="1 5" id="KW-0699">rRNA-binding</keyword>
<evidence type="ECO:0000256" key="1">
    <source>
        <dbReference type="ARBA" id="ARBA00022730"/>
    </source>
</evidence>
<comment type="similarity">
    <text evidence="5">Belongs to the bacterial ribosomal protein bL25 family. CTC subfamily.</text>
</comment>
<proteinExistence type="inferred from homology"/>
<organism evidence="9 10">
    <name type="scientific">Candidatus Amesbacteria bacterium RIFCSPLOWO2_01_FULL_48_25</name>
    <dbReference type="NCBI Taxonomy" id="1797259"/>
    <lineage>
        <taxon>Bacteria</taxon>
        <taxon>Candidatus Amesiibacteriota</taxon>
    </lineage>
</organism>
<dbReference type="Pfam" id="PF14693">
    <property type="entry name" value="Ribosomal_TL5_C"/>
    <property type="match status" value="1"/>
</dbReference>
<comment type="caution">
    <text evidence="9">The sequence shown here is derived from an EMBL/GenBank/DDBJ whole genome shotgun (WGS) entry which is preliminary data.</text>
</comment>
<dbReference type="CDD" id="cd00495">
    <property type="entry name" value="Ribosomal_L25_TL5_CTC"/>
    <property type="match status" value="1"/>
</dbReference>
<evidence type="ECO:0000313" key="9">
    <source>
        <dbReference type="EMBL" id="OGD03407.1"/>
    </source>
</evidence>
<name>A0A1F4ZC77_9BACT</name>
<dbReference type="GO" id="GO:0006412">
    <property type="term" value="P:translation"/>
    <property type="evidence" value="ECO:0007669"/>
    <property type="project" value="UniProtKB-UniRule"/>
</dbReference>
<keyword evidence="4 5" id="KW-0687">Ribonucleoprotein</keyword>
<feature type="domain" description="Large ribosomal subunit protein bL25 beta" evidence="8">
    <location>
        <begin position="101"/>
        <end position="184"/>
    </location>
</feature>
<accession>A0A1F4ZC77</accession>
<dbReference type="Gene3D" id="2.170.120.20">
    <property type="entry name" value="Ribosomal protein L25, beta domain"/>
    <property type="match status" value="1"/>
</dbReference>
<dbReference type="HAMAP" id="MF_01334">
    <property type="entry name" value="Ribosomal_bL25_CTC"/>
    <property type="match status" value="1"/>
</dbReference>
<dbReference type="InterPro" id="IPR037121">
    <property type="entry name" value="Ribosomal_bL25_C"/>
</dbReference>
<evidence type="ECO:0000256" key="6">
    <source>
        <dbReference type="SAM" id="MobiDB-lite"/>
    </source>
</evidence>
<dbReference type="Pfam" id="PF01386">
    <property type="entry name" value="Ribosomal_L25p"/>
    <property type="match status" value="1"/>
</dbReference>
<feature type="compositionally biased region" description="Low complexity" evidence="6">
    <location>
        <begin position="193"/>
        <end position="214"/>
    </location>
</feature>
<keyword evidence="2 5" id="KW-0694">RNA-binding</keyword>
<sequence>MNKPQLSVQPRTILGRKVKTLRSQALVPANIFGKKIPSLNVQLNTKDFQKVYREVGESTLLYLQVEGEKENRPVLVSQVIYHPTSAQILHIAFHQVDLKQKVTVPVSVKLTGEAPAEKDGLGILVQQQDEVEIEGLPTDMPDHLDADVTSLTEVNQAIYALDVKLSAKLVLKTNPETIIAKIEPLAKEEKVEAPPVEAAPTEGGGETPTPTETTEQTKPEAKPNA</sequence>
<dbReference type="AlphaFoldDB" id="A0A1F4ZC77"/>
<evidence type="ECO:0000256" key="2">
    <source>
        <dbReference type="ARBA" id="ARBA00022884"/>
    </source>
</evidence>
<evidence type="ECO:0000256" key="5">
    <source>
        <dbReference type="HAMAP-Rule" id="MF_01334"/>
    </source>
</evidence>
<dbReference type="SUPFAM" id="SSF50715">
    <property type="entry name" value="Ribosomal protein L25-like"/>
    <property type="match status" value="1"/>
</dbReference>
<evidence type="ECO:0000256" key="4">
    <source>
        <dbReference type="ARBA" id="ARBA00023274"/>
    </source>
</evidence>
<evidence type="ECO:0000256" key="3">
    <source>
        <dbReference type="ARBA" id="ARBA00022980"/>
    </source>
</evidence>
<feature type="compositionally biased region" description="Basic and acidic residues" evidence="6">
    <location>
        <begin position="215"/>
        <end position="225"/>
    </location>
</feature>
<gene>
    <name evidence="5" type="primary">rplY</name>
    <name evidence="5" type="synonym">ctc</name>
    <name evidence="9" type="ORF">A2989_01070</name>
</gene>
<feature type="region of interest" description="Disordered" evidence="6">
    <location>
        <begin position="183"/>
        <end position="225"/>
    </location>
</feature>
<dbReference type="InterPro" id="IPR020930">
    <property type="entry name" value="Ribosomal_uL5_bac-type"/>
</dbReference>
<evidence type="ECO:0000259" key="7">
    <source>
        <dbReference type="Pfam" id="PF01386"/>
    </source>
</evidence>
<protein>
    <recommendedName>
        <fullName evidence="5">Large ribosomal subunit protein bL25</fullName>
    </recommendedName>
    <alternativeName>
        <fullName evidence="5">General stress protein CTC</fullName>
    </alternativeName>
</protein>
<dbReference type="Gene3D" id="2.40.240.10">
    <property type="entry name" value="Ribosomal Protein L25, Chain P"/>
    <property type="match status" value="1"/>
</dbReference>
<dbReference type="GO" id="GO:0003735">
    <property type="term" value="F:structural constituent of ribosome"/>
    <property type="evidence" value="ECO:0007669"/>
    <property type="project" value="InterPro"/>
</dbReference>
<feature type="domain" description="Large ribosomal subunit protein bL25 L25" evidence="7">
    <location>
        <begin position="6"/>
        <end position="93"/>
    </location>
</feature>
<dbReference type="NCBIfam" id="TIGR00731">
    <property type="entry name" value="bL25_bact_ctc"/>
    <property type="match status" value="1"/>
</dbReference>
<dbReference type="STRING" id="1797259.A2989_01070"/>
<evidence type="ECO:0000313" key="10">
    <source>
        <dbReference type="Proteomes" id="UP000177080"/>
    </source>
</evidence>
<dbReference type="GO" id="GO:0022625">
    <property type="term" value="C:cytosolic large ribosomal subunit"/>
    <property type="evidence" value="ECO:0007669"/>
    <property type="project" value="TreeGrafter"/>
</dbReference>
<comment type="function">
    <text evidence="5">This is one of the proteins that binds to the 5S RNA in the ribosome where it forms part of the central protuberance.</text>
</comment>
<dbReference type="Proteomes" id="UP000177080">
    <property type="component" value="Unassembled WGS sequence"/>
</dbReference>
<comment type="subunit">
    <text evidence="5">Part of the 50S ribosomal subunit; part of the 5S rRNA/L5/L18/L25 subcomplex. Contacts the 5S rRNA. Binds to the 5S rRNA independently of L5 and L18.</text>
</comment>
<dbReference type="InterPro" id="IPR011035">
    <property type="entry name" value="Ribosomal_bL25/Gln-tRNA_synth"/>
</dbReference>
<dbReference type="InterPro" id="IPR001021">
    <property type="entry name" value="Ribosomal_bL25_long"/>
</dbReference>
<dbReference type="InterPro" id="IPR029751">
    <property type="entry name" value="Ribosomal_L25_dom"/>
</dbReference>
<dbReference type="EMBL" id="MEXN01000007">
    <property type="protein sequence ID" value="OGD03407.1"/>
    <property type="molecule type" value="Genomic_DNA"/>
</dbReference>
<dbReference type="PANTHER" id="PTHR33284:SF1">
    <property type="entry name" value="RIBOSOMAL PROTEIN L25_GLN-TRNA SYNTHETASE, ANTI-CODON-BINDING DOMAIN-CONTAINING PROTEIN"/>
    <property type="match status" value="1"/>
</dbReference>
<dbReference type="PANTHER" id="PTHR33284">
    <property type="entry name" value="RIBOSOMAL PROTEIN L25/GLN-TRNA SYNTHETASE, ANTI-CODON-BINDING DOMAIN-CONTAINING PROTEIN"/>
    <property type="match status" value="1"/>
</dbReference>